<keyword evidence="3" id="KW-1185">Reference proteome</keyword>
<feature type="region of interest" description="Disordered" evidence="1">
    <location>
        <begin position="1"/>
        <end position="21"/>
    </location>
</feature>
<dbReference type="Proteomes" id="UP000011661">
    <property type="component" value="Unassembled WGS sequence"/>
</dbReference>
<dbReference type="STRING" id="1230460.C495_11389"/>
<dbReference type="RefSeq" id="WP_008162985.1">
    <property type="nucleotide sequence ID" value="NZ_AOHX01000039.1"/>
</dbReference>
<gene>
    <name evidence="2" type="ORF">C495_11389</name>
</gene>
<comment type="caution">
    <text evidence="2">The sequence shown here is derived from an EMBL/GenBank/DDBJ whole genome shotgun (WGS) entry which is preliminary data.</text>
</comment>
<accession>L9W873</accession>
<name>L9W873_9EURY</name>
<evidence type="ECO:0000256" key="1">
    <source>
        <dbReference type="SAM" id="MobiDB-lite"/>
    </source>
</evidence>
<organism evidence="2 3">
    <name type="scientific">Natronorubrum sulfidifaciens JCM 14089</name>
    <dbReference type="NCBI Taxonomy" id="1230460"/>
    <lineage>
        <taxon>Archaea</taxon>
        <taxon>Methanobacteriati</taxon>
        <taxon>Methanobacteriota</taxon>
        <taxon>Stenosarchaea group</taxon>
        <taxon>Halobacteria</taxon>
        <taxon>Halobacteriales</taxon>
        <taxon>Natrialbaceae</taxon>
        <taxon>Natronorubrum</taxon>
    </lineage>
</organism>
<evidence type="ECO:0000313" key="2">
    <source>
        <dbReference type="EMBL" id="ELY44503.1"/>
    </source>
</evidence>
<sequence>MTEESRARYRKHGESPQPRRLGGLAVRFGRSRCSLPAVLTSAAFADEAGPFQSLPRGGLDGSIRRGTDEFGTMEVRQ</sequence>
<feature type="region of interest" description="Disordered" evidence="1">
    <location>
        <begin position="49"/>
        <end position="77"/>
    </location>
</feature>
<dbReference type="AlphaFoldDB" id="L9W873"/>
<evidence type="ECO:0000313" key="3">
    <source>
        <dbReference type="Proteomes" id="UP000011661"/>
    </source>
</evidence>
<reference evidence="2 3" key="1">
    <citation type="journal article" date="2014" name="PLoS Genet.">
        <title>Phylogenetically driven sequencing of extremely halophilic archaea reveals strategies for static and dynamic osmo-response.</title>
        <authorList>
            <person name="Becker E.A."/>
            <person name="Seitzer P.M."/>
            <person name="Tritt A."/>
            <person name="Larsen D."/>
            <person name="Krusor M."/>
            <person name="Yao A.I."/>
            <person name="Wu D."/>
            <person name="Madern D."/>
            <person name="Eisen J.A."/>
            <person name="Darling A.E."/>
            <person name="Facciotti M.T."/>
        </authorList>
    </citation>
    <scope>NUCLEOTIDE SEQUENCE [LARGE SCALE GENOMIC DNA]</scope>
    <source>
        <strain evidence="2 3">JCM 14089</strain>
    </source>
</reference>
<dbReference type="EMBL" id="AOHX01000039">
    <property type="protein sequence ID" value="ELY44503.1"/>
    <property type="molecule type" value="Genomic_DNA"/>
</dbReference>
<proteinExistence type="predicted"/>
<protein>
    <submittedName>
        <fullName evidence="2">Uncharacterized protein</fullName>
    </submittedName>
</protein>